<gene>
    <name evidence="3" type="ORF">SAMN06265340_11121</name>
</gene>
<dbReference type="EMBL" id="FZOB01000011">
    <property type="protein sequence ID" value="SNR85902.1"/>
    <property type="molecule type" value="Genomic_DNA"/>
</dbReference>
<sequence>MIQKIAKILVVGWAVFVPFYFYSYFVGENSLTTLRQLEANYKKLLKEKEFWQSKIDILSERIKTIEKNKDFYYEKLAREMFIKGKEGEETFLFVRKKEQKFHILNRNSTKTEE</sequence>
<keyword evidence="2" id="KW-0472">Membrane</keyword>
<organism evidence="3 4">
    <name type="scientific">Desulfurobacterium atlanticum</name>
    <dbReference type="NCBI Taxonomy" id="240169"/>
    <lineage>
        <taxon>Bacteria</taxon>
        <taxon>Pseudomonadati</taxon>
        <taxon>Aquificota</taxon>
        <taxon>Aquificia</taxon>
        <taxon>Desulfurobacteriales</taxon>
        <taxon>Desulfurobacteriaceae</taxon>
        <taxon>Desulfurobacterium</taxon>
    </lineage>
</organism>
<evidence type="ECO:0008006" key="5">
    <source>
        <dbReference type="Google" id="ProtNLM"/>
    </source>
</evidence>
<keyword evidence="1" id="KW-0175">Coiled coil</keyword>
<evidence type="ECO:0000256" key="2">
    <source>
        <dbReference type="SAM" id="Phobius"/>
    </source>
</evidence>
<keyword evidence="4" id="KW-1185">Reference proteome</keyword>
<protein>
    <recommendedName>
        <fullName evidence="5">Septum formation initiator</fullName>
    </recommendedName>
</protein>
<keyword evidence="2" id="KW-1133">Transmembrane helix</keyword>
<dbReference type="OrthoDB" id="15332at2"/>
<dbReference type="AlphaFoldDB" id="A0A238ZRY6"/>
<reference evidence="4" key="1">
    <citation type="submission" date="2017-06" db="EMBL/GenBank/DDBJ databases">
        <authorList>
            <person name="Varghese N."/>
            <person name="Submissions S."/>
        </authorList>
    </citation>
    <scope>NUCLEOTIDE SEQUENCE [LARGE SCALE GENOMIC DNA]</scope>
    <source>
        <strain evidence="4">DSM 15668</strain>
    </source>
</reference>
<name>A0A238ZRY6_9BACT</name>
<feature type="coiled-coil region" evidence="1">
    <location>
        <begin position="34"/>
        <end position="68"/>
    </location>
</feature>
<accession>A0A238ZRY6</accession>
<evidence type="ECO:0000256" key="1">
    <source>
        <dbReference type="SAM" id="Coils"/>
    </source>
</evidence>
<dbReference type="Proteomes" id="UP000198405">
    <property type="component" value="Unassembled WGS sequence"/>
</dbReference>
<evidence type="ECO:0000313" key="4">
    <source>
        <dbReference type="Proteomes" id="UP000198405"/>
    </source>
</evidence>
<evidence type="ECO:0000313" key="3">
    <source>
        <dbReference type="EMBL" id="SNR85902.1"/>
    </source>
</evidence>
<keyword evidence="2" id="KW-0812">Transmembrane</keyword>
<proteinExistence type="predicted"/>
<dbReference type="RefSeq" id="WP_089323447.1">
    <property type="nucleotide sequence ID" value="NZ_FZOB01000011.1"/>
</dbReference>
<feature type="transmembrane region" description="Helical" evidence="2">
    <location>
        <begin position="7"/>
        <end position="25"/>
    </location>
</feature>